<gene>
    <name evidence="3" type="ORF">S01H4_52949</name>
</gene>
<protein>
    <recommendedName>
        <fullName evidence="2">4-oxalocrotonate tautomerase-like domain-containing protein</fullName>
    </recommendedName>
</protein>
<dbReference type="Gene3D" id="3.30.429.10">
    <property type="entry name" value="Macrophage Migration Inhibitory Factor"/>
    <property type="match status" value="1"/>
</dbReference>
<dbReference type="InterPro" id="IPR014347">
    <property type="entry name" value="Tautomerase/MIF_sf"/>
</dbReference>
<dbReference type="GO" id="GO:0016853">
    <property type="term" value="F:isomerase activity"/>
    <property type="evidence" value="ECO:0007669"/>
    <property type="project" value="UniProtKB-KW"/>
</dbReference>
<comment type="caution">
    <text evidence="3">The sequence shown here is derived from an EMBL/GenBank/DDBJ whole genome shotgun (WGS) entry which is preliminary data.</text>
</comment>
<evidence type="ECO:0000256" key="1">
    <source>
        <dbReference type="ARBA" id="ARBA00023235"/>
    </source>
</evidence>
<dbReference type="EMBL" id="BART01030299">
    <property type="protein sequence ID" value="GAH16153.1"/>
    <property type="molecule type" value="Genomic_DNA"/>
</dbReference>
<feature type="non-terminal residue" evidence="3">
    <location>
        <position position="1"/>
    </location>
</feature>
<dbReference type="AlphaFoldDB" id="X1F5T7"/>
<accession>X1F5T7</accession>
<evidence type="ECO:0000259" key="2">
    <source>
        <dbReference type="Pfam" id="PF01361"/>
    </source>
</evidence>
<evidence type="ECO:0000313" key="3">
    <source>
        <dbReference type="EMBL" id="GAH16153.1"/>
    </source>
</evidence>
<feature type="domain" description="4-oxalocrotonate tautomerase-like" evidence="2">
    <location>
        <begin position="1"/>
        <end position="63"/>
    </location>
</feature>
<keyword evidence="1" id="KW-0413">Isomerase</keyword>
<sequence length="74" mass="8264">TIKILKNQTPEYKAELIAGVSNTVADIIVARFGADKEKVLSHLVCILEEVPYDSWGYRGVPVTQESVREYLGIE</sequence>
<dbReference type="InterPro" id="IPR004370">
    <property type="entry name" value="4-OT-like_dom"/>
</dbReference>
<name>X1F5T7_9ZZZZ</name>
<dbReference type="Pfam" id="PF01361">
    <property type="entry name" value="Tautomerase"/>
    <property type="match status" value="1"/>
</dbReference>
<reference evidence="3" key="1">
    <citation type="journal article" date="2014" name="Front. Microbiol.">
        <title>High frequency of phylogenetically diverse reductive dehalogenase-homologous genes in deep subseafloor sedimentary metagenomes.</title>
        <authorList>
            <person name="Kawai M."/>
            <person name="Futagami T."/>
            <person name="Toyoda A."/>
            <person name="Takaki Y."/>
            <person name="Nishi S."/>
            <person name="Hori S."/>
            <person name="Arai W."/>
            <person name="Tsubouchi T."/>
            <person name="Morono Y."/>
            <person name="Uchiyama I."/>
            <person name="Ito T."/>
            <person name="Fujiyama A."/>
            <person name="Inagaki F."/>
            <person name="Takami H."/>
        </authorList>
    </citation>
    <scope>NUCLEOTIDE SEQUENCE</scope>
    <source>
        <strain evidence="3">Expedition CK06-06</strain>
    </source>
</reference>
<dbReference type="SUPFAM" id="SSF55331">
    <property type="entry name" value="Tautomerase/MIF"/>
    <property type="match status" value="1"/>
</dbReference>
<organism evidence="3">
    <name type="scientific">marine sediment metagenome</name>
    <dbReference type="NCBI Taxonomy" id="412755"/>
    <lineage>
        <taxon>unclassified sequences</taxon>
        <taxon>metagenomes</taxon>
        <taxon>ecological metagenomes</taxon>
    </lineage>
</organism>
<proteinExistence type="predicted"/>